<accession>A0ABN0AH76</accession>
<dbReference type="Pfam" id="PF13561">
    <property type="entry name" value="adh_short_C2"/>
    <property type="match status" value="1"/>
</dbReference>
<dbReference type="InterPro" id="IPR002347">
    <property type="entry name" value="SDR_fam"/>
</dbReference>
<comment type="caution">
    <text evidence="3">The sequence shown here is derived from an EMBL/GenBank/DDBJ whole genome shotgun (WGS) entry which is preliminary data.</text>
</comment>
<evidence type="ECO:0000256" key="1">
    <source>
        <dbReference type="ARBA" id="ARBA00006484"/>
    </source>
</evidence>
<name>A0ABN0AH76_CORAM</name>
<dbReference type="InterPro" id="IPR036291">
    <property type="entry name" value="NAD(P)-bd_dom_sf"/>
</dbReference>
<dbReference type="PRINTS" id="PR00081">
    <property type="entry name" value="GDHRDH"/>
</dbReference>
<dbReference type="PANTHER" id="PTHR42760:SF133">
    <property type="entry name" value="3-OXOACYL-[ACYL-CARRIER-PROTEIN] REDUCTASE"/>
    <property type="match status" value="1"/>
</dbReference>
<keyword evidence="2" id="KW-0560">Oxidoreductase</keyword>
<comment type="similarity">
    <text evidence="1">Belongs to the short-chain dehydrogenases/reductases (SDR) family.</text>
</comment>
<dbReference type="Gene3D" id="3.40.50.720">
    <property type="entry name" value="NAD(P)-binding Rossmann-like Domain"/>
    <property type="match status" value="1"/>
</dbReference>
<reference evidence="3 4" key="1">
    <citation type="submission" date="2010-04" db="EMBL/GenBank/DDBJ databases">
        <authorList>
            <person name="Weinstock G."/>
            <person name="Sodergren E."/>
            <person name="Clifton S."/>
            <person name="Fulton L."/>
            <person name="Fulton B."/>
            <person name="Courtney L."/>
            <person name="Fronick C."/>
            <person name="Harrison M."/>
            <person name="Strong C."/>
            <person name="Farmer C."/>
            <person name="Delahaunty K."/>
            <person name="Markovic C."/>
            <person name="Hall O."/>
            <person name="Minx P."/>
            <person name="Tomlinson C."/>
            <person name="Mitreva M."/>
            <person name="Hou S."/>
            <person name="Wollam A."/>
            <person name="Pepin K.H."/>
            <person name="Johnson M."/>
            <person name="Bhonagiri V."/>
            <person name="Zhang X."/>
            <person name="Suruliraj S."/>
            <person name="Warren W."/>
            <person name="Chinwalla A."/>
            <person name="Mardis E.R."/>
            <person name="Wilson R.K."/>
        </authorList>
    </citation>
    <scope>NUCLEOTIDE SEQUENCE [LARGE SCALE GENOMIC DNA]</scope>
    <source>
        <strain evidence="3 4">DSM 20306</strain>
    </source>
</reference>
<evidence type="ECO:0000256" key="2">
    <source>
        <dbReference type="ARBA" id="ARBA00023002"/>
    </source>
</evidence>
<protein>
    <submittedName>
        <fullName evidence="3">Oxidoreductase, short chain dehydrogenase/reductase family protein</fullName>
    </submittedName>
</protein>
<keyword evidence="4" id="KW-1185">Reference proteome</keyword>
<gene>
    <name evidence="3" type="ORF">HMPREF0281_00563</name>
</gene>
<organism evidence="3 4">
    <name type="scientific">Corynebacterium ammoniagenes DSM 20306</name>
    <dbReference type="NCBI Taxonomy" id="649754"/>
    <lineage>
        <taxon>Bacteria</taxon>
        <taxon>Bacillati</taxon>
        <taxon>Actinomycetota</taxon>
        <taxon>Actinomycetes</taxon>
        <taxon>Mycobacteriales</taxon>
        <taxon>Corynebacteriaceae</taxon>
        <taxon>Corynebacterium</taxon>
    </lineage>
</organism>
<evidence type="ECO:0000313" key="3">
    <source>
        <dbReference type="EMBL" id="EFG82185.1"/>
    </source>
</evidence>
<proteinExistence type="inferred from homology"/>
<dbReference type="PANTHER" id="PTHR42760">
    <property type="entry name" value="SHORT-CHAIN DEHYDROGENASES/REDUCTASES FAMILY MEMBER"/>
    <property type="match status" value="1"/>
</dbReference>
<dbReference type="SUPFAM" id="SSF51735">
    <property type="entry name" value="NAD(P)-binding Rossmann-fold domains"/>
    <property type="match status" value="1"/>
</dbReference>
<dbReference type="EMBL" id="ADNS01000003">
    <property type="protein sequence ID" value="EFG82185.1"/>
    <property type="molecule type" value="Genomic_DNA"/>
</dbReference>
<dbReference type="PRINTS" id="PR00080">
    <property type="entry name" value="SDRFAMILY"/>
</dbReference>
<evidence type="ECO:0000313" key="4">
    <source>
        <dbReference type="Proteomes" id="UP000006015"/>
    </source>
</evidence>
<dbReference type="Proteomes" id="UP000006015">
    <property type="component" value="Unassembled WGS sequence"/>
</dbReference>
<dbReference type="RefSeq" id="WP_003846087.1">
    <property type="nucleotide sequence ID" value="NZ_CP009244.1"/>
</dbReference>
<sequence>MNMTDPEPYEEVAVVTGAAGGMGQFIVRHLHESGRKVYLADIDMDKAQALAEDLSPDASTARAIYLDVSSRESFVAALKEISSEWATPSVLVNNAAVTKAADLMTLGEDDFNKVLTTNVDSIFFGCQVFGGAMAEQGYGRIINMASLAGQNGGTATGGHYAASKGAIMTTTKIFARELAAQGVTVNSISPGPHDLPVVHQTVPPEKMKGILAGIPVQKLGNPAFIAKTVTLLADKDASFVTGACWDINGGLYLR</sequence>